<comment type="caution">
    <text evidence="1">The sequence shown here is derived from an EMBL/GenBank/DDBJ whole genome shotgun (WGS) entry which is preliminary data.</text>
</comment>
<evidence type="ECO:0000313" key="2">
    <source>
        <dbReference type="Proteomes" id="UP000766486"/>
    </source>
</evidence>
<organism evidence="1 2">
    <name type="scientific">Bionectria ochroleuca</name>
    <name type="common">Gliocladium roseum</name>
    <dbReference type="NCBI Taxonomy" id="29856"/>
    <lineage>
        <taxon>Eukaryota</taxon>
        <taxon>Fungi</taxon>
        <taxon>Dikarya</taxon>
        <taxon>Ascomycota</taxon>
        <taxon>Pezizomycotina</taxon>
        <taxon>Sordariomycetes</taxon>
        <taxon>Hypocreomycetidae</taxon>
        <taxon>Hypocreales</taxon>
        <taxon>Bionectriaceae</taxon>
        <taxon>Clonostachys</taxon>
    </lineage>
</organism>
<proteinExistence type="predicted"/>
<accession>A0ABY6TU55</accession>
<reference evidence="1 2" key="1">
    <citation type="submission" date="2019-06" db="EMBL/GenBank/DDBJ databases">
        <authorList>
            <person name="Broberg M."/>
        </authorList>
    </citation>
    <scope>NUCLEOTIDE SEQUENCE [LARGE SCALE GENOMIC DNA]</scope>
</reference>
<gene>
    <name evidence="1" type="ORF">CLO192961_LOCUS77469</name>
</gene>
<name>A0ABY6TU55_BIOOC</name>
<feature type="non-terminal residue" evidence="1">
    <location>
        <position position="1"/>
    </location>
</feature>
<dbReference type="EMBL" id="CABFNS010000519">
    <property type="protein sequence ID" value="VUC22187.1"/>
    <property type="molecule type" value="Genomic_DNA"/>
</dbReference>
<protein>
    <submittedName>
        <fullName evidence="1">Uncharacterized protein</fullName>
    </submittedName>
</protein>
<evidence type="ECO:0000313" key="1">
    <source>
        <dbReference type="EMBL" id="VUC22187.1"/>
    </source>
</evidence>
<keyword evidence="2" id="KW-1185">Reference proteome</keyword>
<dbReference type="Proteomes" id="UP000766486">
    <property type="component" value="Unassembled WGS sequence"/>
</dbReference>
<sequence length="62" mass="6982">RTDELASMLENWGPDVPAIGAKWKGKVRSAVRSVMGKGKEHWEDSEGWKTLQNIMDGLKAER</sequence>